<keyword evidence="1" id="KW-0547">Nucleotide-binding</keyword>
<protein>
    <submittedName>
        <fullName evidence="3">Actin-like ATPase domain-containing protein</fullName>
    </submittedName>
</protein>
<dbReference type="SUPFAM" id="SSF53067">
    <property type="entry name" value="Actin-like ATPase domain"/>
    <property type="match status" value="2"/>
</dbReference>
<dbReference type="InterPro" id="IPR043129">
    <property type="entry name" value="ATPase_NBD"/>
</dbReference>
<evidence type="ECO:0000256" key="2">
    <source>
        <dbReference type="ARBA" id="ARBA00022840"/>
    </source>
</evidence>
<dbReference type="OrthoDB" id="2963168at2759"/>
<organism evidence="3 4">
    <name type="scientific">Sphaerulina musiva (strain SO2202)</name>
    <name type="common">Poplar stem canker fungus</name>
    <name type="synonym">Septoria musiva</name>
    <dbReference type="NCBI Taxonomy" id="692275"/>
    <lineage>
        <taxon>Eukaryota</taxon>
        <taxon>Fungi</taxon>
        <taxon>Dikarya</taxon>
        <taxon>Ascomycota</taxon>
        <taxon>Pezizomycotina</taxon>
        <taxon>Dothideomycetes</taxon>
        <taxon>Dothideomycetidae</taxon>
        <taxon>Mycosphaerellales</taxon>
        <taxon>Mycosphaerellaceae</taxon>
        <taxon>Sphaerulina</taxon>
    </lineage>
</organism>
<dbReference type="GO" id="GO:0140662">
    <property type="term" value="F:ATP-dependent protein folding chaperone"/>
    <property type="evidence" value="ECO:0007669"/>
    <property type="project" value="InterPro"/>
</dbReference>
<name>M3ARD5_SPHMS</name>
<dbReference type="RefSeq" id="XP_016756160.1">
    <property type="nucleotide sequence ID" value="XM_016907386.1"/>
</dbReference>
<evidence type="ECO:0000313" key="4">
    <source>
        <dbReference type="Proteomes" id="UP000016931"/>
    </source>
</evidence>
<dbReference type="HOGENOM" id="CLU_009958_6_5_1"/>
<proteinExistence type="predicted"/>
<dbReference type="AlphaFoldDB" id="M3ARD5"/>
<gene>
    <name evidence="3" type="ORF">SEPMUDRAFT_152337</name>
</gene>
<dbReference type="PANTHER" id="PTHR14187:SF81">
    <property type="entry name" value="HSP70 FAMILY PROTEIN (AFU_ORTHOLOGUE AFUA_4G14040)"/>
    <property type="match status" value="1"/>
</dbReference>
<evidence type="ECO:0000256" key="1">
    <source>
        <dbReference type="ARBA" id="ARBA00022741"/>
    </source>
</evidence>
<dbReference type="STRING" id="692275.M3ARD5"/>
<keyword evidence="4" id="KW-1185">Reference proteome</keyword>
<dbReference type="EMBL" id="KB456272">
    <property type="protein sequence ID" value="EMF08039.1"/>
    <property type="molecule type" value="Genomic_DNA"/>
</dbReference>
<keyword evidence="2" id="KW-0067">ATP-binding</keyword>
<dbReference type="GeneID" id="27904523"/>
<dbReference type="Proteomes" id="UP000016931">
    <property type="component" value="Unassembled WGS sequence"/>
</dbReference>
<dbReference type="Pfam" id="PF00012">
    <property type="entry name" value="HSP70"/>
    <property type="match status" value="1"/>
</dbReference>
<dbReference type="eggNOG" id="KOG0101">
    <property type="taxonomic scope" value="Eukaryota"/>
</dbReference>
<dbReference type="GO" id="GO:0005524">
    <property type="term" value="F:ATP binding"/>
    <property type="evidence" value="ECO:0007669"/>
    <property type="project" value="UniProtKB-KW"/>
</dbReference>
<evidence type="ECO:0000313" key="3">
    <source>
        <dbReference type="EMBL" id="EMF08039.1"/>
    </source>
</evidence>
<dbReference type="CDD" id="cd10170">
    <property type="entry name" value="ASKHA_NBD_HSP70"/>
    <property type="match status" value="1"/>
</dbReference>
<sequence>MSLKKGHPGLPLKAQRTRDAPAIEVHKLVVGIDFGTTFTGVSHVSTAGAHEKTLDDVEAINDWPGFGRDGDFAMKTPTRLAYSDDPAAQNPWGYYVRPGMKSYSWMKLLLDPTQASKFDDPGLAGSEGSGVLRKPLNKTAVDVCADYLTEVAKYAWKALTKRYTIEVLKATPIEFWLTVPAVWSDKAKHDTLRAARKSAKQAKLECHPDSQIFLIREPEAAAVAVLSDMTKGASEEQIKVGDSVMIIDCGGGTVDITTYEISSIDPKLTFKEHLVGTGGKCGSTYIDREFIKWMTEKFGSAYTDLKWELRGPASRLMKEFESYKRDFGKSDDAAMYAELPIALKDAPESAWYDELDNIVNVFPADFKEMFKPVVEKILALVESQLDDERRQAGHNTIKTAILVGGFGDSVYLYNKMRPWLLARGVKLINPKNAQSAVVRGAALSGLKNIQPTSRRSRLHYGWSCTEAFDAMRHDVRDLFVSSWDGSPQASGNMRWPLSKGDLVDESTAIQFAFRVELSSDKVNDSYLLKLYCSGENDAPYFERETGVQNMATIYLNFRGVDMSSFESRIFGGRSMRRVYCDITVSFGHRRGVLVFSCTVNGKEIGKTDVIFDGQGTADASGSCTDSSMASPSCASQ</sequence>
<dbReference type="Gene3D" id="3.30.420.40">
    <property type="match status" value="2"/>
</dbReference>
<dbReference type="InterPro" id="IPR013126">
    <property type="entry name" value="Hsp_70_fam"/>
</dbReference>
<dbReference type="Gene3D" id="3.90.640.10">
    <property type="entry name" value="Actin, Chain A, domain 4"/>
    <property type="match status" value="1"/>
</dbReference>
<accession>M3ARD5</accession>
<dbReference type="PANTHER" id="PTHR14187">
    <property type="entry name" value="ALPHA KINASE/ELONGATION FACTOR 2 KINASE"/>
    <property type="match status" value="1"/>
</dbReference>
<dbReference type="OMA" id="NENITMF"/>
<reference evidence="3 4" key="1">
    <citation type="journal article" date="2012" name="PLoS Pathog.">
        <title>Diverse lifestyles and strategies of plant pathogenesis encoded in the genomes of eighteen Dothideomycetes fungi.</title>
        <authorList>
            <person name="Ohm R.A."/>
            <person name="Feau N."/>
            <person name="Henrissat B."/>
            <person name="Schoch C.L."/>
            <person name="Horwitz B.A."/>
            <person name="Barry K.W."/>
            <person name="Condon B.J."/>
            <person name="Copeland A.C."/>
            <person name="Dhillon B."/>
            <person name="Glaser F."/>
            <person name="Hesse C.N."/>
            <person name="Kosti I."/>
            <person name="LaButti K."/>
            <person name="Lindquist E.A."/>
            <person name="Lucas S."/>
            <person name="Salamov A.A."/>
            <person name="Bradshaw R.E."/>
            <person name="Ciuffetti L."/>
            <person name="Hamelin R.C."/>
            <person name="Kema G.H.J."/>
            <person name="Lawrence C."/>
            <person name="Scott J.A."/>
            <person name="Spatafora J.W."/>
            <person name="Turgeon B.G."/>
            <person name="de Wit P.J.G.M."/>
            <person name="Zhong S."/>
            <person name="Goodwin S.B."/>
            <person name="Grigoriev I.V."/>
        </authorList>
    </citation>
    <scope>NUCLEOTIDE SEQUENCE [LARGE SCALE GENOMIC DNA]</scope>
    <source>
        <strain evidence="3 4">SO2202</strain>
    </source>
</reference>